<keyword evidence="12" id="KW-1185">Reference proteome</keyword>
<dbReference type="FunFam" id="2.40.10.10:FF:000001">
    <property type="entry name" value="Periplasmic serine protease DegS"/>
    <property type="match status" value="1"/>
</dbReference>
<dbReference type="InterPro" id="IPR036034">
    <property type="entry name" value="PDZ_sf"/>
</dbReference>
<dbReference type="InterPro" id="IPR051201">
    <property type="entry name" value="Chloro_Bact_Ser_Proteases"/>
</dbReference>
<evidence type="ECO:0000256" key="5">
    <source>
        <dbReference type="ARBA" id="ARBA00022801"/>
    </source>
</evidence>
<dbReference type="SMART" id="SM00228">
    <property type="entry name" value="PDZ"/>
    <property type="match status" value="2"/>
</dbReference>
<dbReference type="Gene3D" id="2.30.42.10">
    <property type="match status" value="2"/>
</dbReference>
<keyword evidence="4" id="KW-0677">Repeat</keyword>
<feature type="active site" description="Charge relay system" evidence="7">
    <location>
        <position position="112"/>
    </location>
</feature>
<dbReference type="PANTHER" id="PTHR43343">
    <property type="entry name" value="PEPTIDASE S12"/>
    <property type="match status" value="1"/>
</dbReference>
<feature type="chain" id="PRO_5038523660" evidence="9">
    <location>
        <begin position="20"/>
        <end position="459"/>
    </location>
</feature>
<feature type="domain" description="PDZ" evidence="10">
    <location>
        <begin position="261"/>
        <end position="350"/>
    </location>
</feature>
<dbReference type="InterPro" id="IPR001478">
    <property type="entry name" value="PDZ"/>
</dbReference>
<evidence type="ECO:0000259" key="10">
    <source>
        <dbReference type="PROSITE" id="PS50106"/>
    </source>
</evidence>
<organism evidence="11 12">
    <name type="scientific">Sulfurimonas lithotrophica</name>
    <dbReference type="NCBI Taxonomy" id="2590022"/>
    <lineage>
        <taxon>Bacteria</taxon>
        <taxon>Pseudomonadati</taxon>
        <taxon>Campylobacterota</taxon>
        <taxon>Epsilonproteobacteria</taxon>
        <taxon>Campylobacterales</taxon>
        <taxon>Sulfurimonadaceae</taxon>
        <taxon>Sulfurimonas</taxon>
    </lineage>
</organism>
<name>A0A5P8NXR4_9BACT</name>
<protein>
    <submittedName>
        <fullName evidence="11">Do family serine endopeptidase</fullName>
    </submittedName>
</protein>
<feature type="binding site" evidence="8">
    <location>
        <position position="143"/>
    </location>
    <ligand>
        <name>substrate</name>
    </ligand>
</feature>
<comment type="similarity">
    <text evidence="1">Belongs to the peptidase S1C family.</text>
</comment>
<dbReference type="AlphaFoldDB" id="A0A5P8NXR4"/>
<feature type="active site" description="Charge relay system" evidence="7">
    <location>
        <position position="143"/>
    </location>
</feature>
<dbReference type="Proteomes" id="UP000326944">
    <property type="component" value="Chromosome"/>
</dbReference>
<dbReference type="RefSeq" id="WP_152306139.1">
    <property type="nucleotide sequence ID" value="NZ_CP043617.1"/>
</dbReference>
<dbReference type="SUPFAM" id="SSF50156">
    <property type="entry name" value="PDZ domain-like"/>
    <property type="match status" value="2"/>
</dbReference>
<evidence type="ECO:0000256" key="6">
    <source>
        <dbReference type="ARBA" id="ARBA00022825"/>
    </source>
</evidence>
<dbReference type="EMBL" id="CP043617">
    <property type="protein sequence ID" value="QFR48196.1"/>
    <property type="molecule type" value="Genomic_DNA"/>
</dbReference>
<dbReference type="SUPFAM" id="SSF50494">
    <property type="entry name" value="Trypsin-like serine proteases"/>
    <property type="match status" value="1"/>
</dbReference>
<evidence type="ECO:0000313" key="11">
    <source>
        <dbReference type="EMBL" id="QFR48196.1"/>
    </source>
</evidence>
<dbReference type="PRINTS" id="PR00834">
    <property type="entry name" value="PROTEASES2C"/>
</dbReference>
<dbReference type="KEGG" id="sulg:FJR48_00035"/>
<keyword evidence="2" id="KW-0645">Protease</keyword>
<gene>
    <name evidence="11" type="ORF">FJR48_00035</name>
</gene>
<dbReference type="InterPro" id="IPR011782">
    <property type="entry name" value="Pept_S1C_Do"/>
</dbReference>
<dbReference type="Gene3D" id="2.40.10.120">
    <property type="match status" value="1"/>
</dbReference>
<keyword evidence="6" id="KW-0720">Serine protease</keyword>
<feature type="binding site" evidence="8">
    <location>
        <begin position="215"/>
        <end position="217"/>
    </location>
    <ligand>
        <name>substrate</name>
    </ligand>
</feature>
<keyword evidence="5" id="KW-0378">Hydrolase</keyword>
<dbReference type="Pfam" id="PF13180">
    <property type="entry name" value="PDZ_2"/>
    <property type="match status" value="2"/>
</dbReference>
<sequence>MKKIALVLLLGLSLLQAKGSIDFKYSDVETRKFPTNQDYILSYNNVLKDVRTSVVNISTQKNVTQTVNPLMNDPFFREFFRGYQNIPQERIQRALGSGVIISEDGYIVTNNHVVDGADKIVVNLVGDKKEYEAKLIGKDEKSDLAVIKIEKDDLNAVSFYNSDNVKVGDVVFALGNPFGLHETITQGIVSATGRSGVGIVEYENFIQTDASINPGNSGGALINSKGDLIGINSAILSKSGGNVGIGFAIPSNMVTSIAKQLIESGKFSRAYLGVNISDISEDMSKFYNNNFGALVTGVEDETPAQKAGIIRGDLIVAVNSKEIKSASELKNIIGTFAPNTEVTIKFLRDKKLKTAEVKLGSLENISPSGAVSYNGIELRDIDAQTRSRLMLSQEVKGVIVTKVDPKSDAARIGVKIGDVVIQVENKEITNTKEFLHATKSKSKKRLFIYRRGGVFAVVL</sequence>
<evidence type="ECO:0000256" key="8">
    <source>
        <dbReference type="PIRSR" id="PIRSR611782-2"/>
    </source>
</evidence>
<dbReference type="OrthoDB" id="9758917at2"/>
<evidence type="ECO:0000256" key="2">
    <source>
        <dbReference type="ARBA" id="ARBA00022670"/>
    </source>
</evidence>
<feature type="active site" description="Charge relay system" evidence="7">
    <location>
        <position position="217"/>
    </location>
</feature>
<proteinExistence type="inferred from homology"/>
<dbReference type="PANTHER" id="PTHR43343:SF3">
    <property type="entry name" value="PROTEASE DO-LIKE 8, CHLOROPLASTIC"/>
    <property type="match status" value="1"/>
</dbReference>
<dbReference type="InterPro" id="IPR001940">
    <property type="entry name" value="Peptidase_S1C"/>
</dbReference>
<keyword evidence="3 9" id="KW-0732">Signal</keyword>
<evidence type="ECO:0000313" key="12">
    <source>
        <dbReference type="Proteomes" id="UP000326944"/>
    </source>
</evidence>
<reference evidence="11 12" key="1">
    <citation type="submission" date="2019-09" db="EMBL/GenBank/DDBJ databases">
        <title>Sulfurimonas gotlandica sp. nov., a chemoautotrophic and psychrotolerant epsilonproteobacterium isolated from a pelagic redoxcline, and an emended description of the genus Sulfurimonas.</title>
        <authorList>
            <person name="Wang S."/>
            <person name="Jiang L."/>
            <person name="Shao S."/>
        </authorList>
    </citation>
    <scope>NUCLEOTIDE SEQUENCE [LARGE SCALE GENOMIC DNA]</scope>
    <source>
        <strain evidence="11 12">GYSZ_1</strain>
    </source>
</reference>
<dbReference type="PROSITE" id="PS50106">
    <property type="entry name" value="PDZ"/>
    <property type="match status" value="1"/>
</dbReference>
<dbReference type="GO" id="GO:0004252">
    <property type="term" value="F:serine-type endopeptidase activity"/>
    <property type="evidence" value="ECO:0007669"/>
    <property type="project" value="InterPro"/>
</dbReference>
<dbReference type="GO" id="GO:0006508">
    <property type="term" value="P:proteolysis"/>
    <property type="evidence" value="ECO:0007669"/>
    <property type="project" value="UniProtKB-KW"/>
</dbReference>
<feature type="signal peptide" evidence="9">
    <location>
        <begin position="1"/>
        <end position="19"/>
    </location>
</feature>
<evidence type="ECO:0000256" key="3">
    <source>
        <dbReference type="ARBA" id="ARBA00022729"/>
    </source>
</evidence>
<evidence type="ECO:0000256" key="9">
    <source>
        <dbReference type="SAM" id="SignalP"/>
    </source>
</evidence>
<accession>A0A5P8NXR4</accession>
<dbReference type="Pfam" id="PF13365">
    <property type="entry name" value="Trypsin_2"/>
    <property type="match status" value="1"/>
</dbReference>
<evidence type="ECO:0000256" key="4">
    <source>
        <dbReference type="ARBA" id="ARBA00022737"/>
    </source>
</evidence>
<evidence type="ECO:0000256" key="7">
    <source>
        <dbReference type="PIRSR" id="PIRSR611782-1"/>
    </source>
</evidence>
<dbReference type="NCBIfam" id="TIGR02037">
    <property type="entry name" value="degP_htrA_DO"/>
    <property type="match status" value="1"/>
</dbReference>
<evidence type="ECO:0000256" key="1">
    <source>
        <dbReference type="ARBA" id="ARBA00010541"/>
    </source>
</evidence>
<dbReference type="InterPro" id="IPR009003">
    <property type="entry name" value="Peptidase_S1_PA"/>
</dbReference>
<feature type="binding site" evidence="8">
    <location>
        <position position="112"/>
    </location>
    <ligand>
        <name>substrate</name>
    </ligand>
</feature>